<dbReference type="RefSeq" id="WP_186085937.1">
    <property type="nucleotide sequence ID" value="NZ_BMDB01000002.1"/>
</dbReference>
<dbReference type="AlphaFoldDB" id="A0A6V7R916"/>
<sequence>MPLTDPEKAKEPLEPGEEYELEHTYSLDDLDENKEYILRAATNDAGGGETKFKTK</sequence>
<protein>
    <submittedName>
        <fullName evidence="1">Uncharacterized protein</fullName>
    </submittedName>
</protein>
<gene>
    <name evidence="1" type="ORF">JEOSCH030_00601</name>
</gene>
<evidence type="ECO:0000313" key="1">
    <source>
        <dbReference type="EMBL" id="CAD2073997.1"/>
    </source>
</evidence>
<keyword evidence="2" id="KW-1185">Reference proteome</keyword>
<proteinExistence type="predicted"/>
<dbReference type="Proteomes" id="UP000521032">
    <property type="component" value="Unassembled WGS sequence"/>
</dbReference>
<reference evidence="1 2" key="1">
    <citation type="submission" date="2020-07" db="EMBL/GenBank/DDBJ databases">
        <authorList>
            <person name="Criscuolo A."/>
        </authorList>
    </citation>
    <scope>NUCLEOTIDE SEQUENCE [LARGE SCALE GENOMIC DNA]</scope>
    <source>
        <strain evidence="2">CIP 111030</strain>
    </source>
</reference>
<name>A0A6V7R916_9BACL</name>
<comment type="caution">
    <text evidence="1">The sequence shown here is derived from an EMBL/GenBank/DDBJ whole genome shotgun (WGS) entry which is preliminary data.</text>
</comment>
<organism evidence="1 2">
    <name type="scientific">Phocicoccus schoeneichii</name>
    <dbReference type="NCBI Taxonomy" id="1812261"/>
    <lineage>
        <taxon>Bacteria</taxon>
        <taxon>Bacillati</taxon>
        <taxon>Bacillota</taxon>
        <taxon>Bacilli</taxon>
        <taxon>Bacillales</taxon>
        <taxon>Salinicoccaceae</taxon>
        <taxon>Phocicoccus</taxon>
    </lineage>
</organism>
<evidence type="ECO:0000313" key="2">
    <source>
        <dbReference type="Proteomes" id="UP000521032"/>
    </source>
</evidence>
<accession>A0A6V7R916</accession>
<dbReference type="EMBL" id="CAJEWE010000007">
    <property type="protein sequence ID" value="CAD2073997.1"/>
    <property type="molecule type" value="Genomic_DNA"/>
</dbReference>